<name>A0A852V4M5_9ACTN</name>
<organism evidence="9 10">
    <name type="scientific">Streptosporangium sandarakinum</name>
    <dbReference type="NCBI Taxonomy" id="1260955"/>
    <lineage>
        <taxon>Bacteria</taxon>
        <taxon>Bacillati</taxon>
        <taxon>Actinomycetota</taxon>
        <taxon>Actinomycetes</taxon>
        <taxon>Streptosporangiales</taxon>
        <taxon>Streptosporangiaceae</taxon>
        <taxon>Streptosporangium</taxon>
    </lineage>
</organism>
<dbReference type="AlphaFoldDB" id="A0A852V4M5"/>
<dbReference type="Proteomes" id="UP000576393">
    <property type="component" value="Unassembled WGS sequence"/>
</dbReference>
<accession>A0A852V4M5</accession>
<dbReference type="PANTHER" id="PTHR13604">
    <property type="entry name" value="DC12-RELATED"/>
    <property type="match status" value="1"/>
</dbReference>
<evidence type="ECO:0000256" key="7">
    <source>
        <dbReference type="ARBA" id="ARBA00023239"/>
    </source>
</evidence>
<keyword evidence="2 8" id="KW-0645">Protease</keyword>
<dbReference type="PANTHER" id="PTHR13604:SF0">
    <property type="entry name" value="ABASIC SITE PROCESSING PROTEIN HMCES"/>
    <property type="match status" value="1"/>
</dbReference>
<dbReference type="RefSeq" id="WP_179825216.1">
    <property type="nucleotide sequence ID" value="NZ_CP192034.1"/>
</dbReference>
<keyword evidence="6" id="KW-0238">DNA-binding</keyword>
<proteinExistence type="inferred from homology"/>
<dbReference type="GO" id="GO:0008233">
    <property type="term" value="F:peptidase activity"/>
    <property type="evidence" value="ECO:0007669"/>
    <property type="project" value="UniProtKB-KW"/>
</dbReference>
<evidence type="ECO:0000256" key="6">
    <source>
        <dbReference type="ARBA" id="ARBA00023125"/>
    </source>
</evidence>
<dbReference type="EC" id="3.4.-.-" evidence="8"/>
<comment type="caution">
    <text evidence="9">The sequence shown here is derived from an EMBL/GenBank/DDBJ whole genome shotgun (WGS) entry which is preliminary data.</text>
</comment>
<evidence type="ECO:0000313" key="10">
    <source>
        <dbReference type="Proteomes" id="UP000576393"/>
    </source>
</evidence>
<keyword evidence="3" id="KW-0227">DNA damage</keyword>
<keyword evidence="5" id="KW-0190">Covalent protein-DNA linkage</keyword>
<evidence type="ECO:0000256" key="1">
    <source>
        <dbReference type="ARBA" id="ARBA00008136"/>
    </source>
</evidence>
<evidence type="ECO:0000256" key="5">
    <source>
        <dbReference type="ARBA" id="ARBA00023124"/>
    </source>
</evidence>
<dbReference type="SUPFAM" id="SSF143081">
    <property type="entry name" value="BB1717-like"/>
    <property type="match status" value="1"/>
</dbReference>
<dbReference type="Gene3D" id="3.90.1680.10">
    <property type="entry name" value="SOS response associated peptidase-like"/>
    <property type="match status" value="1"/>
</dbReference>
<gene>
    <name evidence="9" type="ORF">HDA43_004749</name>
</gene>
<evidence type="ECO:0000256" key="8">
    <source>
        <dbReference type="RuleBase" id="RU364100"/>
    </source>
</evidence>
<reference evidence="9 10" key="1">
    <citation type="submission" date="2020-07" db="EMBL/GenBank/DDBJ databases">
        <title>Sequencing the genomes of 1000 actinobacteria strains.</title>
        <authorList>
            <person name="Klenk H.-P."/>
        </authorList>
    </citation>
    <scope>NUCLEOTIDE SEQUENCE [LARGE SCALE GENOMIC DNA]</scope>
    <source>
        <strain evidence="9 10">DSM 45763</strain>
    </source>
</reference>
<keyword evidence="4 8" id="KW-0378">Hydrolase</keyword>
<dbReference type="Pfam" id="PF02586">
    <property type="entry name" value="SRAP"/>
    <property type="match status" value="1"/>
</dbReference>
<comment type="similarity">
    <text evidence="1 8">Belongs to the SOS response-associated peptidase family.</text>
</comment>
<dbReference type="InterPro" id="IPR036590">
    <property type="entry name" value="SRAP-like"/>
</dbReference>
<protein>
    <recommendedName>
        <fullName evidence="8">Abasic site processing protein</fullName>
        <ecNumber evidence="8">3.4.-.-</ecNumber>
    </recommendedName>
</protein>
<evidence type="ECO:0000256" key="2">
    <source>
        <dbReference type="ARBA" id="ARBA00022670"/>
    </source>
</evidence>
<dbReference type="InterPro" id="IPR003738">
    <property type="entry name" value="SRAP"/>
</dbReference>
<evidence type="ECO:0000313" key="9">
    <source>
        <dbReference type="EMBL" id="NYF42548.1"/>
    </source>
</evidence>
<evidence type="ECO:0000256" key="3">
    <source>
        <dbReference type="ARBA" id="ARBA00022763"/>
    </source>
</evidence>
<dbReference type="GO" id="GO:0003697">
    <property type="term" value="F:single-stranded DNA binding"/>
    <property type="evidence" value="ECO:0007669"/>
    <property type="project" value="InterPro"/>
</dbReference>
<sequence>MCGRYASARAKQQLLEEFQVEVDGAADEELRPDYNIAPTKPVYTVLSRVPKDDPEGHPVRQLRVMRWGLVPSWAKDPSIGARMINARVETVAEKPSFRKAFAERRCLLPADGYYEWGVVEGAGTAKKPKKQPYFIRPADGGVMAMAGLYEFWRDRGRPEDDPLAWMVTCAVITTTAEDELGAIHDRMPMLIQRDRWADWLDPGTADAREFLVPARSAGLSAYPVSTAVNSVRNNGPELIEPLGEGEGDSRVLF</sequence>
<dbReference type="GO" id="GO:0106300">
    <property type="term" value="P:protein-DNA covalent cross-linking repair"/>
    <property type="evidence" value="ECO:0007669"/>
    <property type="project" value="InterPro"/>
</dbReference>
<keyword evidence="10" id="KW-1185">Reference proteome</keyword>
<dbReference type="GO" id="GO:0006508">
    <property type="term" value="P:proteolysis"/>
    <property type="evidence" value="ECO:0007669"/>
    <property type="project" value="UniProtKB-KW"/>
</dbReference>
<evidence type="ECO:0000256" key="4">
    <source>
        <dbReference type="ARBA" id="ARBA00022801"/>
    </source>
</evidence>
<dbReference type="GO" id="GO:0016829">
    <property type="term" value="F:lyase activity"/>
    <property type="evidence" value="ECO:0007669"/>
    <property type="project" value="UniProtKB-KW"/>
</dbReference>
<keyword evidence="7" id="KW-0456">Lyase</keyword>
<dbReference type="EMBL" id="JACCCO010000002">
    <property type="protein sequence ID" value="NYF42548.1"/>
    <property type="molecule type" value="Genomic_DNA"/>
</dbReference>